<dbReference type="EMBL" id="BNJG01000008">
    <property type="protein sequence ID" value="GHO60950.1"/>
    <property type="molecule type" value="Genomic_DNA"/>
</dbReference>
<name>A0ABQ3V8K1_9CHLR</name>
<keyword evidence="3" id="KW-1003">Cell membrane</keyword>
<evidence type="ECO:0000313" key="8">
    <source>
        <dbReference type="EMBL" id="GHO60950.1"/>
    </source>
</evidence>
<gene>
    <name evidence="8" type="ORF">KSB_94250</name>
</gene>
<dbReference type="InterPro" id="IPR005524">
    <property type="entry name" value="DUF318"/>
</dbReference>
<comment type="caution">
    <text evidence="8">The sequence shown here is derived from an EMBL/GenBank/DDBJ whole genome shotgun (WGS) entry which is preliminary data.</text>
</comment>
<evidence type="ECO:0000256" key="4">
    <source>
        <dbReference type="ARBA" id="ARBA00022692"/>
    </source>
</evidence>
<feature type="transmembrane region" description="Helical" evidence="7">
    <location>
        <begin position="259"/>
        <end position="283"/>
    </location>
</feature>
<feature type="transmembrane region" description="Helical" evidence="7">
    <location>
        <begin position="121"/>
        <end position="139"/>
    </location>
</feature>
<feature type="transmembrane region" description="Helical" evidence="7">
    <location>
        <begin position="87"/>
        <end position="109"/>
    </location>
</feature>
<dbReference type="InterPro" id="IPR053166">
    <property type="entry name" value="UPF0718_permease"/>
</dbReference>
<evidence type="ECO:0000256" key="6">
    <source>
        <dbReference type="ARBA" id="ARBA00023136"/>
    </source>
</evidence>
<keyword evidence="5 7" id="KW-1133">Transmembrane helix</keyword>
<comment type="similarity">
    <text evidence="2">Belongs to the UPF0718 family.</text>
</comment>
<reference evidence="8 9" key="1">
    <citation type="journal article" date="2021" name="Int. J. Syst. Evol. Microbiol.">
        <title>Reticulibacter mediterranei gen. nov., sp. nov., within the new family Reticulibacteraceae fam. nov., and Ktedonospora formicarum gen. nov., sp. nov., Ktedonobacter robiniae sp. nov., Dictyobacter formicarum sp. nov. and Dictyobacter arantiisoli sp. nov., belonging to the class Ktedonobacteria.</title>
        <authorList>
            <person name="Yabe S."/>
            <person name="Zheng Y."/>
            <person name="Wang C.M."/>
            <person name="Sakai Y."/>
            <person name="Abe K."/>
            <person name="Yokota A."/>
            <person name="Donadio S."/>
            <person name="Cavaletti L."/>
            <person name="Monciardini P."/>
        </authorList>
    </citation>
    <scope>NUCLEOTIDE SEQUENCE [LARGE SCALE GENOMIC DNA]</scope>
    <source>
        <strain evidence="8 9">SOSP1-30</strain>
    </source>
</reference>
<evidence type="ECO:0000313" key="9">
    <source>
        <dbReference type="Proteomes" id="UP000654345"/>
    </source>
</evidence>
<keyword evidence="9" id="KW-1185">Reference proteome</keyword>
<organism evidence="8 9">
    <name type="scientific">Ktedonobacter robiniae</name>
    <dbReference type="NCBI Taxonomy" id="2778365"/>
    <lineage>
        <taxon>Bacteria</taxon>
        <taxon>Bacillati</taxon>
        <taxon>Chloroflexota</taxon>
        <taxon>Ktedonobacteria</taxon>
        <taxon>Ktedonobacterales</taxon>
        <taxon>Ktedonobacteraceae</taxon>
        <taxon>Ktedonobacter</taxon>
    </lineage>
</organism>
<dbReference type="Pfam" id="PF03773">
    <property type="entry name" value="ArsP_1"/>
    <property type="match status" value="1"/>
</dbReference>
<feature type="transmembrane region" description="Helical" evidence="7">
    <location>
        <begin position="235"/>
        <end position="253"/>
    </location>
</feature>
<dbReference type="RefSeq" id="WP_201376972.1">
    <property type="nucleotide sequence ID" value="NZ_BNJG01000008.1"/>
</dbReference>
<evidence type="ECO:0000256" key="5">
    <source>
        <dbReference type="ARBA" id="ARBA00022989"/>
    </source>
</evidence>
<feature type="transmembrane region" description="Helical" evidence="7">
    <location>
        <begin position="6"/>
        <end position="35"/>
    </location>
</feature>
<feature type="transmembrane region" description="Helical" evidence="7">
    <location>
        <begin position="295"/>
        <end position="318"/>
    </location>
</feature>
<evidence type="ECO:0000256" key="3">
    <source>
        <dbReference type="ARBA" id="ARBA00022475"/>
    </source>
</evidence>
<comment type="subcellular location">
    <subcellularLocation>
        <location evidence="1">Cell membrane</location>
        <topology evidence="1">Multi-pass membrane protein</topology>
    </subcellularLocation>
</comment>
<sequence>MSLLTVIGQALLTAVGMAWQVLWSLVLGFLVSGMIQAYVSRAGMRKVLGRAGMREIALAAGFGAASSSCSYAAIAAAKSMFKRGAHLIPALAFMFASTNLVLELGLVLWQLMGWQFALAEWLGGVILIALMTLLVKVTYPSKLVEEGRIHEETGKVQEHDHGDELAPGRTLWQKFRSRQGWVYVAHYVAMDWSMIWKDMLIGFLVAGVLGVVVPNSFWNVLFIRGVPAPLQVVENAVVGPLIAVISFVCSIGNVPLAAILFAGGITFGGAIAFLYADLIVLPIIDIYRKYYGWRLAAYITGVLFTTMVVTAILIDALFSGLDRLFPAVHFIPTANPHFLQQVTMFSFDYTFVLNILALLVVGVLVYLNIRHPMRMHGHGEHAEHGEHTHMPA</sequence>
<feature type="transmembrane region" description="Helical" evidence="7">
    <location>
        <begin position="200"/>
        <end position="223"/>
    </location>
</feature>
<evidence type="ECO:0000256" key="2">
    <source>
        <dbReference type="ARBA" id="ARBA00006386"/>
    </source>
</evidence>
<evidence type="ECO:0000256" key="1">
    <source>
        <dbReference type="ARBA" id="ARBA00004651"/>
    </source>
</evidence>
<proteinExistence type="inferred from homology"/>
<dbReference type="PANTHER" id="PTHR42775">
    <property type="entry name" value="PERMEASE RV2963-RELATED"/>
    <property type="match status" value="1"/>
</dbReference>
<keyword evidence="6 7" id="KW-0472">Membrane</keyword>
<feature type="transmembrane region" description="Helical" evidence="7">
    <location>
        <begin position="349"/>
        <end position="369"/>
    </location>
</feature>
<protein>
    <submittedName>
        <fullName evidence="8">Permease</fullName>
    </submittedName>
</protein>
<dbReference type="Proteomes" id="UP000654345">
    <property type="component" value="Unassembled WGS sequence"/>
</dbReference>
<accession>A0ABQ3V8K1</accession>
<dbReference type="PANTHER" id="PTHR42775:SF1">
    <property type="entry name" value="PERMEASE RV2963-RELATED"/>
    <property type="match status" value="1"/>
</dbReference>
<feature type="transmembrane region" description="Helical" evidence="7">
    <location>
        <begin position="56"/>
        <end position="75"/>
    </location>
</feature>
<evidence type="ECO:0000256" key="7">
    <source>
        <dbReference type="SAM" id="Phobius"/>
    </source>
</evidence>
<keyword evidence="4 7" id="KW-0812">Transmembrane</keyword>